<evidence type="ECO:0008006" key="4">
    <source>
        <dbReference type="Google" id="ProtNLM"/>
    </source>
</evidence>
<dbReference type="AlphaFoldDB" id="A0AAW8DPA1"/>
<dbReference type="EMBL" id="JAUSRR010000001">
    <property type="protein sequence ID" value="MDP9921296.1"/>
    <property type="molecule type" value="Genomic_DNA"/>
</dbReference>
<name>A0AAW8DPA1_9BURK</name>
<dbReference type="RefSeq" id="WP_307635558.1">
    <property type="nucleotide sequence ID" value="NZ_JAUSRR010000001.1"/>
</dbReference>
<accession>A0AAW8DPA1</accession>
<gene>
    <name evidence="2" type="ORF">J2W25_000301</name>
</gene>
<evidence type="ECO:0000256" key="1">
    <source>
        <dbReference type="SAM" id="MobiDB-lite"/>
    </source>
</evidence>
<protein>
    <recommendedName>
        <fullName evidence="4">Lipoprotein</fullName>
    </recommendedName>
</protein>
<evidence type="ECO:0000313" key="2">
    <source>
        <dbReference type="EMBL" id="MDP9921296.1"/>
    </source>
</evidence>
<comment type="caution">
    <text evidence="2">The sequence shown here is derived from an EMBL/GenBank/DDBJ whole genome shotgun (WGS) entry which is preliminary data.</text>
</comment>
<sequence length="280" mass="29452">MRGYHGVTLVAAVSALLCGCIAPDKLPWDAGGQFTPVDAQLLAAANHCVKVHNLHSRYAGAAGIGQWSIGSLGVLAGSVFMPLSKGTAATAWSGVSGAANGLQISMGEALSASVELSRQQRVARVAQAGFKDYRDANSTDKPAVAMKMALDCSVAAGLADYESLRRLSGGTPEGTIQRGVPTQVELGNEFLLPRGWRLQETKSADGNSSVHRVIKIADAEQNEEEAKAKREKEKQEEVKKEREKEKEKAAVSVPVTPAASPTAPSSEGTVTTRATRATRS</sequence>
<evidence type="ECO:0000313" key="3">
    <source>
        <dbReference type="Proteomes" id="UP001244295"/>
    </source>
</evidence>
<feature type="compositionally biased region" description="Basic and acidic residues" evidence="1">
    <location>
        <begin position="224"/>
        <end position="249"/>
    </location>
</feature>
<dbReference type="PROSITE" id="PS51257">
    <property type="entry name" value="PROKAR_LIPOPROTEIN"/>
    <property type="match status" value="1"/>
</dbReference>
<reference evidence="2" key="1">
    <citation type="submission" date="2023-07" db="EMBL/GenBank/DDBJ databases">
        <title>Sorghum-associated microbial communities from plants grown in Nebraska, USA.</title>
        <authorList>
            <person name="Schachtman D."/>
        </authorList>
    </citation>
    <scope>NUCLEOTIDE SEQUENCE</scope>
    <source>
        <strain evidence="2">DS2795</strain>
    </source>
</reference>
<organism evidence="2 3">
    <name type="scientific">Variovorax boronicumulans</name>
    <dbReference type="NCBI Taxonomy" id="436515"/>
    <lineage>
        <taxon>Bacteria</taxon>
        <taxon>Pseudomonadati</taxon>
        <taxon>Pseudomonadota</taxon>
        <taxon>Betaproteobacteria</taxon>
        <taxon>Burkholderiales</taxon>
        <taxon>Comamonadaceae</taxon>
        <taxon>Variovorax</taxon>
    </lineage>
</organism>
<dbReference type="Proteomes" id="UP001244295">
    <property type="component" value="Unassembled WGS sequence"/>
</dbReference>
<proteinExistence type="predicted"/>
<feature type="region of interest" description="Disordered" evidence="1">
    <location>
        <begin position="221"/>
        <end position="280"/>
    </location>
</feature>
<feature type="compositionally biased region" description="Low complexity" evidence="1">
    <location>
        <begin position="250"/>
        <end position="280"/>
    </location>
</feature>